<dbReference type="PANTHER" id="PTHR45436:SF14">
    <property type="entry name" value="SENSOR PROTEIN QSEC"/>
    <property type="match status" value="1"/>
</dbReference>
<dbReference type="GO" id="GO:0005524">
    <property type="term" value="F:ATP binding"/>
    <property type="evidence" value="ECO:0007669"/>
    <property type="project" value="UniProtKB-KW"/>
</dbReference>
<dbReference type="Gene3D" id="3.30.565.10">
    <property type="entry name" value="Histidine kinase-like ATPase, C-terminal domain"/>
    <property type="match status" value="1"/>
</dbReference>
<dbReference type="InterPro" id="IPR004358">
    <property type="entry name" value="Sig_transdc_His_kin-like_C"/>
</dbReference>
<dbReference type="Gene3D" id="1.10.287.130">
    <property type="match status" value="1"/>
</dbReference>
<dbReference type="EMBL" id="FXTO01000006">
    <property type="protein sequence ID" value="SMO55821.1"/>
    <property type="molecule type" value="Genomic_DNA"/>
</dbReference>
<sequence length="447" mass="49468">MSSKNRPDTRNSIRSRIQRRLIPVIVLSWLSAMALAAVHAFVEIDEAVSANLLNLNHATARVFQTRIDTNYPSNIPLEDLEDEDEFYLLVLGPDGSLIYASHPKLTLPVSEQDGPFQWNGWTMMQNHSAAGHLIIAGQFNEERDELLGSLILSTSLPMLLALGVLLFGVLVLVRNGLRPLQTLSDLLIRRDPQRLDALDVDHQPSELKPIVSALNGLFSRVTRFMERERKFIDDAAHELRTPLTIIKAQCQTFDTDDLNAENRQRLRNLIEGVDKATALSASLLAQARADRPMASQSTFDPEPLARQAIQDLTQSQGDLVAAADLHSITPLNITMSPEDLRLILRNLLENAALHGGRPAHVRLELSSEGTTGLIAVEDNGPGIPVDRHQQVFQRFFRSGRHQGTGLGLSIVRAAAERNGITVTITKGKTLNGARIELRIPQADNINR</sequence>
<evidence type="ECO:0000256" key="7">
    <source>
        <dbReference type="ARBA" id="ARBA00022741"/>
    </source>
</evidence>
<accession>A0A521CAI2</accession>
<evidence type="ECO:0000256" key="2">
    <source>
        <dbReference type="ARBA" id="ARBA00004141"/>
    </source>
</evidence>
<keyword evidence="16" id="KW-1185">Reference proteome</keyword>
<dbReference type="AlphaFoldDB" id="A0A521CAI2"/>
<dbReference type="InterPro" id="IPR050428">
    <property type="entry name" value="TCS_sensor_his_kinase"/>
</dbReference>
<keyword evidence="9" id="KW-0067">ATP-binding</keyword>
<protein>
    <recommendedName>
        <fullName evidence="3">histidine kinase</fullName>
        <ecNumber evidence="3">2.7.13.3</ecNumber>
    </recommendedName>
</protein>
<dbReference type="OrthoDB" id="9809766at2"/>
<dbReference type="PRINTS" id="PR00344">
    <property type="entry name" value="BCTRLSENSOR"/>
</dbReference>
<evidence type="ECO:0000313" key="16">
    <source>
        <dbReference type="Proteomes" id="UP000316030"/>
    </source>
</evidence>
<dbReference type="CDD" id="cd00082">
    <property type="entry name" value="HisKA"/>
    <property type="match status" value="1"/>
</dbReference>
<dbReference type="Pfam" id="PF00512">
    <property type="entry name" value="HisKA"/>
    <property type="match status" value="1"/>
</dbReference>
<dbReference type="SUPFAM" id="SSF47384">
    <property type="entry name" value="Homodimeric domain of signal transducing histidine kinase"/>
    <property type="match status" value="1"/>
</dbReference>
<dbReference type="InterPro" id="IPR003594">
    <property type="entry name" value="HATPase_dom"/>
</dbReference>
<dbReference type="GO" id="GO:0000155">
    <property type="term" value="F:phosphorelay sensor kinase activity"/>
    <property type="evidence" value="ECO:0007669"/>
    <property type="project" value="InterPro"/>
</dbReference>
<dbReference type="PANTHER" id="PTHR45436">
    <property type="entry name" value="SENSOR HISTIDINE KINASE YKOH"/>
    <property type="match status" value="1"/>
</dbReference>
<dbReference type="InterPro" id="IPR036890">
    <property type="entry name" value="HATPase_C_sf"/>
</dbReference>
<dbReference type="SMART" id="SM00387">
    <property type="entry name" value="HATPase_c"/>
    <property type="match status" value="1"/>
</dbReference>
<evidence type="ECO:0000256" key="9">
    <source>
        <dbReference type="ARBA" id="ARBA00022840"/>
    </source>
</evidence>
<keyword evidence="7" id="KW-0547">Nucleotide-binding</keyword>
<comment type="subcellular location">
    <subcellularLocation>
        <location evidence="2">Membrane</location>
        <topology evidence="2">Multi-pass membrane protein</topology>
    </subcellularLocation>
</comment>
<dbReference type="RefSeq" id="WP_142492637.1">
    <property type="nucleotide sequence ID" value="NZ_FXTO01000006.1"/>
</dbReference>
<evidence type="ECO:0000313" key="15">
    <source>
        <dbReference type="EMBL" id="SMO55821.1"/>
    </source>
</evidence>
<dbReference type="InterPro" id="IPR005467">
    <property type="entry name" value="His_kinase_dom"/>
</dbReference>
<dbReference type="CDD" id="cd00075">
    <property type="entry name" value="HATPase"/>
    <property type="match status" value="1"/>
</dbReference>
<keyword evidence="4" id="KW-0597">Phosphoprotein</keyword>
<dbReference type="Proteomes" id="UP000316030">
    <property type="component" value="Unassembled WGS sequence"/>
</dbReference>
<evidence type="ECO:0000256" key="6">
    <source>
        <dbReference type="ARBA" id="ARBA00022692"/>
    </source>
</evidence>
<feature type="domain" description="Histidine kinase" evidence="14">
    <location>
        <begin position="234"/>
        <end position="443"/>
    </location>
</feature>
<evidence type="ECO:0000256" key="3">
    <source>
        <dbReference type="ARBA" id="ARBA00012438"/>
    </source>
</evidence>
<evidence type="ECO:0000259" key="14">
    <source>
        <dbReference type="PROSITE" id="PS50109"/>
    </source>
</evidence>
<reference evidence="15 16" key="1">
    <citation type="submission" date="2017-05" db="EMBL/GenBank/DDBJ databases">
        <authorList>
            <person name="Varghese N."/>
            <person name="Submissions S."/>
        </authorList>
    </citation>
    <scope>NUCLEOTIDE SEQUENCE [LARGE SCALE GENOMIC DNA]</scope>
    <source>
        <strain evidence="15 16">DSM 29506</strain>
    </source>
</reference>
<evidence type="ECO:0000256" key="12">
    <source>
        <dbReference type="ARBA" id="ARBA00023136"/>
    </source>
</evidence>
<evidence type="ECO:0000256" key="4">
    <source>
        <dbReference type="ARBA" id="ARBA00022553"/>
    </source>
</evidence>
<evidence type="ECO:0000256" key="8">
    <source>
        <dbReference type="ARBA" id="ARBA00022777"/>
    </source>
</evidence>
<keyword evidence="11" id="KW-0902">Two-component regulatory system</keyword>
<dbReference type="SMART" id="SM00388">
    <property type="entry name" value="HisKA"/>
    <property type="match status" value="1"/>
</dbReference>
<keyword evidence="6 13" id="KW-0812">Transmembrane</keyword>
<dbReference type="SUPFAM" id="SSF55874">
    <property type="entry name" value="ATPase domain of HSP90 chaperone/DNA topoisomerase II/histidine kinase"/>
    <property type="match status" value="1"/>
</dbReference>
<dbReference type="InterPro" id="IPR003661">
    <property type="entry name" value="HisK_dim/P_dom"/>
</dbReference>
<organism evidence="15 16">
    <name type="scientific">Thalassovita litoralis</name>
    <dbReference type="NCBI Taxonomy" id="1010611"/>
    <lineage>
        <taxon>Bacteria</taxon>
        <taxon>Pseudomonadati</taxon>
        <taxon>Pseudomonadota</taxon>
        <taxon>Alphaproteobacteria</taxon>
        <taxon>Rhodobacterales</taxon>
        <taxon>Roseobacteraceae</taxon>
        <taxon>Thalassovita</taxon>
    </lineage>
</organism>
<evidence type="ECO:0000256" key="13">
    <source>
        <dbReference type="SAM" id="Phobius"/>
    </source>
</evidence>
<feature type="transmembrane region" description="Helical" evidence="13">
    <location>
        <begin position="150"/>
        <end position="173"/>
    </location>
</feature>
<dbReference type="GO" id="GO:0005886">
    <property type="term" value="C:plasma membrane"/>
    <property type="evidence" value="ECO:0007669"/>
    <property type="project" value="TreeGrafter"/>
</dbReference>
<name>A0A521CAI2_9RHOB</name>
<comment type="catalytic activity">
    <reaction evidence="1">
        <text>ATP + protein L-histidine = ADP + protein N-phospho-L-histidine.</text>
        <dbReference type="EC" id="2.7.13.3"/>
    </reaction>
</comment>
<proteinExistence type="predicted"/>
<gene>
    <name evidence="15" type="ORF">SAMN06265173_1064</name>
</gene>
<keyword evidence="10 13" id="KW-1133">Transmembrane helix</keyword>
<keyword evidence="12 13" id="KW-0472">Membrane</keyword>
<keyword evidence="8 15" id="KW-0418">Kinase</keyword>
<evidence type="ECO:0000256" key="10">
    <source>
        <dbReference type="ARBA" id="ARBA00022989"/>
    </source>
</evidence>
<feature type="transmembrane region" description="Helical" evidence="13">
    <location>
        <begin position="21"/>
        <end position="42"/>
    </location>
</feature>
<dbReference type="EC" id="2.7.13.3" evidence="3"/>
<dbReference type="Pfam" id="PF02518">
    <property type="entry name" value="HATPase_c"/>
    <property type="match status" value="1"/>
</dbReference>
<evidence type="ECO:0000256" key="5">
    <source>
        <dbReference type="ARBA" id="ARBA00022679"/>
    </source>
</evidence>
<evidence type="ECO:0000256" key="11">
    <source>
        <dbReference type="ARBA" id="ARBA00023012"/>
    </source>
</evidence>
<evidence type="ECO:0000256" key="1">
    <source>
        <dbReference type="ARBA" id="ARBA00000085"/>
    </source>
</evidence>
<dbReference type="PROSITE" id="PS50109">
    <property type="entry name" value="HIS_KIN"/>
    <property type="match status" value="1"/>
</dbReference>
<keyword evidence="5" id="KW-0808">Transferase</keyword>
<dbReference type="InterPro" id="IPR036097">
    <property type="entry name" value="HisK_dim/P_sf"/>
</dbReference>